<evidence type="ECO:0000313" key="18">
    <source>
        <dbReference type="EMBL" id="TRX99307.1"/>
    </source>
</evidence>
<feature type="binding site" evidence="15">
    <location>
        <begin position="80"/>
        <end position="81"/>
    </location>
    <ligand>
        <name>NAD(+)</name>
        <dbReference type="ChEBI" id="CHEBI:57540"/>
    </ligand>
</feature>
<dbReference type="FunFam" id="1.10.150.20:FF:000006">
    <property type="entry name" value="DNA ligase"/>
    <property type="match status" value="1"/>
</dbReference>
<feature type="domain" description="BRCT" evidence="17">
    <location>
        <begin position="581"/>
        <end position="659"/>
    </location>
</feature>
<dbReference type="PIRSF" id="PIRSF001604">
    <property type="entry name" value="LigA"/>
    <property type="match status" value="1"/>
</dbReference>
<reference evidence="18 19" key="1">
    <citation type="submission" date="2019-07" db="EMBL/GenBank/DDBJ databases">
        <title>Genome sequence of Acholeplasma laidlawii strain with increased resistance to erythromycin.</title>
        <authorList>
            <person name="Medvedeva E.S."/>
            <person name="Baranova N.B."/>
            <person name="Siniagina M.N."/>
            <person name="Mouzykantov A."/>
            <person name="Chernova O.A."/>
            <person name="Chernov V.M."/>
        </authorList>
    </citation>
    <scope>NUCLEOTIDE SEQUENCE [LARGE SCALE GENOMIC DNA]</scope>
    <source>
        <strain evidence="18 19">PG8REry</strain>
    </source>
</reference>
<feature type="binding site" evidence="15">
    <location>
        <position position="401"/>
    </location>
    <ligand>
        <name>Zn(2+)</name>
        <dbReference type="ChEBI" id="CHEBI:29105"/>
    </ligand>
</feature>
<dbReference type="Pfam" id="PF03120">
    <property type="entry name" value="OB_DNA_ligase"/>
    <property type="match status" value="1"/>
</dbReference>
<dbReference type="OMA" id="HDVEHEI"/>
<evidence type="ECO:0000256" key="8">
    <source>
        <dbReference type="ARBA" id="ARBA00022833"/>
    </source>
</evidence>
<dbReference type="Pfam" id="PF12826">
    <property type="entry name" value="HHH_2"/>
    <property type="match status" value="1"/>
</dbReference>
<dbReference type="InterPro" id="IPR001679">
    <property type="entry name" value="DNA_ligase"/>
</dbReference>
<comment type="similarity">
    <text evidence="14 15">Belongs to the NAD-dependent DNA ligase family. LigA subfamily.</text>
</comment>
<dbReference type="Gene3D" id="6.20.10.30">
    <property type="match status" value="1"/>
</dbReference>
<dbReference type="HAMAP" id="MF_01588">
    <property type="entry name" value="DNA_ligase_A"/>
    <property type="match status" value="1"/>
</dbReference>
<dbReference type="InterPro" id="IPR012340">
    <property type="entry name" value="NA-bd_OB-fold"/>
</dbReference>
<evidence type="ECO:0000256" key="16">
    <source>
        <dbReference type="RuleBase" id="RU000618"/>
    </source>
</evidence>
<dbReference type="InterPro" id="IPR013839">
    <property type="entry name" value="DNAligase_adenylation"/>
</dbReference>
<comment type="caution">
    <text evidence="18">The sequence shown here is derived from an EMBL/GenBank/DDBJ whole genome shotgun (WGS) entry which is preliminary data.</text>
</comment>
<dbReference type="InterPro" id="IPR001357">
    <property type="entry name" value="BRCT_dom"/>
</dbReference>
<feature type="binding site" evidence="15">
    <location>
        <position position="305"/>
    </location>
    <ligand>
        <name>NAD(+)</name>
        <dbReference type="ChEBI" id="CHEBI:57540"/>
    </ligand>
</feature>
<dbReference type="CDD" id="cd17748">
    <property type="entry name" value="BRCT_DNA_ligase_like"/>
    <property type="match status" value="1"/>
</dbReference>
<evidence type="ECO:0000256" key="9">
    <source>
        <dbReference type="ARBA" id="ARBA00022842"/>
    </source>
</evidence>
<evidence type="ECO:0000256" key="7">
    <source>
        <dbReference type="ARBA" id="ARBA00022763"/>
    </source>
</evidence>
<dbReference type="SMART" id="SM00292">
    <property type="entry name" value="BRCT"/>
    <property type="match status" value="1"/>
</dbReference>
<feature type="binding site" evidence="15">
    <location>
        <position position="421"/>
    </location>
    <ligand>
        <name>Zn(2+)</name>
        <dbReference type="ChEBI" id="CHEBI:29105"/>
    </ligand>
</feature>
<dbReference type="InterPro" id="IPR004149">
    <property type="entry name" value="Znf_DNAligase_C4"/>
</dbReference>
<feature type="binding site" evidence="15">
    <location>
        <position position="109"/>
    </location>
    <ligand>
        <name>NAD(+)</name>
        <dbReference type="ChEBI" id="CHEBI:57540"/>
    </ligand>
</feature>
<keyword evidence="6 15" id="KW-0479">Metal-binding</keyword>
<feature type="binding site" evidence="15">
    <location>
        <begin position="31"/>
        <end position="35"/>
    </location>
    <ligand>
        <name>NAD(+)</name>
        <dbReference type="ChEBI" id="CHEBI:57540"/>
    </ligand>
</feature>
<evidence type="ECO:0000313" key="19">
    <source>
        <dbReference type="Proteomes" id="UP000315938"/>
    </source>
</evidence>
<feature type="active site" description="N6-AMP-lysine intermediate" evidence="15">
    <location>
        <position position="111"/>
    </location>
</feature>
<dbReference type="Pfam" id="PF00533">
    <property type="entry name" value="BRCT"/>
    <property type="match status" value="1"/>
</dbReference>
<name>A0A553IGK0_ACHLA</name>
<dbReference type="InterPro" id="IPR004150">
    <property type="entry name" value="NAD_DNA_ligase_OB"/>
</dbReference>
<dbReference type="EMBL" id="VKID01000002">
    <property type="protein sequence ID" value="TRX99307.1"/>
    <property type="molecule type" value="Genomic_DNA"/>
</dbReference>
<dbReference type="Gene3D" id="3.40.50.10190">
    <property type="entry name" value="BRCT domain"/>
    <property type="match status" value="1"/>
</dbReference>
<proteinExistence type="inferred from homology"/>
<dbReference type="PROSITE" id="PS01055">
    <property type="entry name" value="DNA_LIGASE_N1"/>
    <property type="match status" value="1"/>
</dbReference>
<dbReference type="Proteomes" id="UP000315938">
    <property type="component" value="Unassembled WGS sequence"/>
</dbReference>
<keyword evidence="8 15" id="KW-0862">Zinc</keyword>
<dbReference type="GO" id="GO:0006260">
    <property type="term" value="P:DNA replication"/>
    <property type="evidence" value="ECO:0007669"/>
    <property type="project" value="UniProtKB-KW"/>
</dbReference>
<dbReference type="SUPFAM" id="SSF47781">
    <property type="entry name" value="RuvA domain 2-like"/>
    <property type="match status" value="1"/>
</dbReference>
<evidence type="ECO:0000256" key="13">
    <source>
        <dbReference type="ARBA" id="ARBA00034005"/>
    </source>
</evidence>
<comment type="cofactor">
    <cofactor evidence="15">
        <name>Mg(2+)</name>
        <dbReference type="ChEBI" id="CHEBI:18420"/>
    </cofactor>
    <cofactor evidence="15">
        <name>Mn(2+)</name>
        <dbReference type="ChEBI" id="CHEBI:29035"/>
    </cofactor>
</comment>
<dbReference type="GO" id="GO:0006281">
    <property type="term" value="P:DNA repair"/>
    <property type="evidence" value="ECO:0007669"/>
    <property type="project" value="UniProtKB-KW"/>
</dbReference>
<feature type="binding site" evidence="15">
    <location>
        <position position="281"/>
    </location>
    <ligand>
        <name>NAD(+)</name>
        <dbReference type="ChEBI" id="CHEBI:57540"/>
    </ligand>
</feature>
<dbReference type="InterPro" id="IPR018239">
    <property type="entry name" value="DNA_ligase_AS"/>
</dbReference>
<dbReference type="InterPro" id="IPR013840">
    <property type="entry name" value="DNAligase_N"/>
</dbReference>
<feature type="binding site" evidence="15">
    <location>
        <position position="132"/>
    </location>
    <ligand>
        <name>NAD(+)</name>
        <dbReference type="ChEBI" id="CHEBI:57540"/>
    </ligand>
</feature>
<gene>
    <name evidence="15 18" type="primary">ligA</name>
    <name evidence="18" type="ORF">FNV44_06290</name>
</gene>
<keyword evidence="11 15" id="KW-0234">DNA repair</keyword>
<dbReference type="Gene3D" id="1.10.150.20">
    <property type="entry name" value="5' to 3' exonuclease, C-terminal subdomain"/>
    <property type="match status" value="2"/>
</dbReference>
<keyword evidence="4 15" id="KW-0436">Ligase</keyword>
<comment type="function">
    <text evidence="1 15">DNA ligase that catalyzes the formation of phosphodiester linkages between 5'-phosphoryl and 3'-hydroxyl groups in double-stranded DNA using NAD as a coenzyme and as the energy source for the reaction. It is essential for DNA replication and repair of damaged DNA.</text>
</comment>
<keyword evidence="10 15" id="KW-0520">NAD</keyword>
<dbReference type="Pfam" id="PF14520">
    <property type="entry name" value="HHH_5"/>
    <property type="match status" value="1"/>
</dbReference>
<dbReference type="GO" id="GO:0046872">
    <property type="term" value="F:metal ion binding"/>
    <property type="evidence" value="ECO:0007669"/>
    <property type="project" value="UniProtKB-KW"/>
</dbReference>
<evidence type="ECO:0000256" key="5">
    <source>
        <dbReference type="ARBA" id="ARBA00022705"/>
    </source>
</evidence>
<dbReference type="SUPFAM" id="SSF50249">
    <property type="entry name" value="Nucleic acid-binding proteins"/>
    <property type="match status" value="1"/>
</dbReference>
<dbReference type="InterPro" id="IPR041663">
    <property type="entry name" value="DisA/LigA_HHH"/>
</dbReference>
<keyword evidence="9 15" id="KW-0460">Magnesium</keyword>
<dbReference type="GO" id="GO:0005829">
    <property type="term" value="C:cytosol"/>
    <property type="evidence" value="ECO:0007669"/>
    <property type="project" value="TreeGrafter"/>
</dbReference>
<evidence type="ECO:0000256" key="11">
    <source>
        <dbReference type="ARBA" id="ARBA00023204"/>
    </source>
</evidence>
<dbReference type="GO" id="GO:0003911">
    <property type="term" value="F:DNA ligase (NAD+) activity"/>
    <property type="evidence" value="ECO:0007669"/>
    <property type="project" value="UniProtKB-UniRule"/>
</dbReference>
<dbReference type="Pfam" id="PF01653">
    <property type="entry name" value="DNA_ligase_aden"/>
    <property type="match status" value="1"/>
</dbReference>
<dbReference type="Gene3D" id="3.30.470.30">
    <property type="entry name" value="DNA ligase/mRNA capping enzyme"/>
    <property type="match status" value="1"/>
</dbReference>
<dbReference type="SMR" id="A0A553IGK0"/>
<sequence>MDIQTRIKELRKQINEANYLYHTKDQPIISDFVYDGLMRELIELETKYPEYDDETSPTKKIGGVVLDAFKKHTHTVPMMSLSNIFNKEELKVFYDRIQKVIPNTSFTTELKIDGLAVTLIYEKGIFKKAATRGNGVVGEDITENVKTIKTLPLQLSKPLDIEVRGEIYMSHKTFKEVNLERANSNLDLFVNPRNAAAGTVRQLDSKVVAKRRLDLFTYTVVGASNFNSTQKETLEFLSELGFPVNPHYKLVDNLDALSDAIDNYDILRKTLPYDTDGVVIKVNQFEHYETIGYTAKYPKYAGAYKFEAEKQITKVEDIIFQVGRTGVITPVAVLTPVFISGSLVSRATLHNEDYILNKDIRIDDQVLVHKAGEIIPEVIEVVLGSRTNQAPFEMVKHCPACESNLVRKQGEADYYCANDNCPGKNVFGLIHFASRAAMDIDTLGEKVVELLHDQTYLQTIPDIYKLHTFKDQLEELPGFGKKKVEKLLNAIEASKMQTLDRLIFGLGIKNVGAKVAKTLLNHYPSITLLADAKYEDLIQIPDIGPEIADSVTTYFSNESNQHMLEELKNLGLQMTYKIDVVTTHPFNGKTFVVTGTLDDFSRTEASDIIEKLGGKVSGSVSKKTDYVLAGKEAGSKLTKALELGIEVMDEATFKVKINE</sequence>
<dbReference type="GeneID" id="41339478"/>
<dbReference type="PROSITE" id="PS01056">
    <property type="entry name" value="DNA_LIGASE_N2"/>
    <property type="match status" value="1"/>
</dbReference>
<dbReference type="InterPro" id="IPR033136">
    <property type="entry name" value="DNA_ligase_CS"/>
</dbReference>
<feature type="binding site" evidence="15">
    <location>
        <position position="398"/>
    </location>
    <ligand>
        <name>Zn(2+)</name>
        <dbReference type="ChEBI" id="CHEBI:29105"/>
    </ligand>
</feature>
<keyword evidence="7 15" id="KW-0227">DNA damage</keyword>
<dbReference type="CDD" id="cd00114">
    <property type="entry name" value="LIGANc"/>
    <property type="match status" value="1"/>
</dbReference>
<protein>
    <recommendedName>
        <fullName evidence="3 15">DNA ligase</fullName>
        <ecNumber evidence="2 15">6.5.1.2</ecNumber>
    </recommendedName>
    <alternativeName>
        <fullName evidence="15">Polydeoxyribonucleotide synthase [NAD(+)]</fullName>
    </alternativeName>
</protein>
<dbReference type="EC" id="6.5.1.2" evidence="2 15"/>
<dbReference type="Gene3D" id="1.10.287.610">
    <property type="entry name" value="Helix hairpin bin"/>
    <property type="match status" value="1"/>
</dbReference>
<feature type="binding site" evidence="15">
    <location>
        <position position="416"/>
    </location>
    <ligand>
        <name>Zn(2+)</name>
        <dbReference type="ChEBI" id="CHEBI:29105"/>
    </ligand>
</feature>
<dbReference type="PANTHER" id="PTHR23389">
    <property type="entry name" value="CHROMOSOME TRANSMISSION FIDELITY FACTOR 18"/>
    <property type="match status" value="1"/>
</dbReference>
<dbReference type="InterPro" id="IPR003583">
    <property type="entry name" value="Hlx-hairpin-Hlx_DNA-bd_motif"/>
</dbReference>
<evidence type="ECO:0000256" key="3">
    <source>
        <dbReference type="ARBA" id="ARBA00013308"/>
    </source>
</evidence>
<dbReference type="NCBIfam" id="NF005932">
    <property type="entry name" value="PRK07956.1"/>
    <property type="match status" value="1"/>
</dbReference>
<evidence type="ECO:0000256" key="15">
    <source>
        <dbReference type="HAMAP-Rule" id="MF_01588"/>
    </source>
</evidence>
<dbReference type="InterPro" id="IPR036420">
    <property type="entry name" value="BRCT_dom_sf"/>
</dbReference>
<dbReference type="PANTHER" id="PTHR23389:SF9">
    <property type="entry name" value="DNA LIGASE"/>
    <property type="match status" value="1"/>
</dbReference>
<dbReference type="SUPFAM" id="SSF56091">
    <property type="entry name" value="DNA ligase/mRNA capping enzyme, catalytic domain"/>
    <property type="match status" value="1"/>
</dbReference>
<keyword evidence="5 15" id="KW-0235">DNA replication</keyword>
<dbReference type="SMART" id="SM00278">
    <property type="entry name" value="HhH1"/>
    <property type="match status" value="4"/>
</dbReference>
<dbReference type="FunFam" id="1.10.150.20:FF:000007">
    <property type="entry name" value="DNA ligase"/>
    <property type="match status" value="1"/>
</dbReference>
<comment type="catalytic activity">
    <reaction evidence="13 15 16">
        <text>NAD(+) + (deoxyribonucleotide)n-3'-hydroxyl + 5'-phospho-(deoxyribonucleotide)m = (deoxyribonucleotide)n+m + AMP + beta-nicotinamide D-nucleotide.</text>
        <dbReference type="EC" id="6.5.1.2"/>
    </reaction>
</comment>
<dbReference type="Pfam" id="PF22745">
    <property type="entry name" value="Nlig-Ia"/>
    <property type="match status" value="1"/>
</dbReference>
<evidence type="ECO:0000256" key="2">
    <source>
        <dbReference type="ARBA" id="ARBA00012722"/>
    </source>
</evidence>
<evidence type="ECO:0000256" key="10">
    <source>
        <dbReference type="ARBA" id="ARBA00023027"/>
    </source>
</evidence>
<dbReference type="AlphaFoldDB" id="A0A553IGK0"/>
<evidence type="ECO:0000256" key="12">
    <source>
        <dbReference type="ARBA" id="ARBA00023211"/>
    </source>
</evidence>
<dbReference type="Pfam" id="PF03119">
    <property type="entry name" value="DNA_ligase_ZBD"/>
    <property type="match status" value="1"/>
</dbReference>
<dbReference type="GO" id="GO:0003677">
    <property type="term" value="F:DNA binding"/>
    <property type="evidence" value="ECO:0007669"/>
    <property type="project" value="InterPro"/>
</dbReference>
<dbReference type="RefSeq" id="WP_012243271.1">
    <property type="nucleotide sequence ID" value="NZ_JACAOF010000014.1"/>
</dbReference>
<feature type="binding site" evidence="15">
    <location>
        <position position="166"/>
    </location>
    <ligand>
        <name>NAD(+)</name>
        <dbReference type="ChEBI" id="CHEBI:57540"/>
    </ligand>
</feature>
<evidence type="ECO:0000256" key="1">
    <source>
        <dbReference type="ARBA" id="ARBA00004067"/>
    </source>
</evidence>
<dbReference type="NCBIfam" id="TIGR00575">
    <property type="entry name" value="dnlj"/>
    <property type="match status" value="1"/>
</dbReference>
<dbReference type="InterPro" id="IPR010994">
    <property type="entry name" value="RuvA_2-like"/>
</dbReference>
<dbReference type="SMART" id="SM00532">
    <property type="entry name" value="LIGANc"/>
    <property type="match status" value="1"/>
</dbReference>
<organism evidence="18 19">
    <name type="scientific">Acholeplasma laidlawii</name>
    <dbReference type="NCBI Taxonomy" id="2148"/>
    <lineage>
        <taxon>Bacteria</taxon>
        <taxon>Bacillati</taxon>
        <taxon>Mycoplasmatota</taxon>
        <taxon>Mollicutes</taxon>
        <taxon>Acholeplasmatales</taxon>
        <taxon>Acholeplasmataceae</taxon>
        <taxon>Acholeplasma</taxon>
    </lineage>
</organism>
<keyword evidence="12 15" id="KW-0464">Manganese</keyword>
<dbReference type="SUPFAM" id="SSF52113">
    <property type="entry name" value="BRCT domain"/>
    <property type="match status" value="1"/>
</dbReference>
<evidence type="ECO:0000259" key="17">
    <source>
        <dbReference type="PROSITE" id="PS50172"/>
    </source>
</evidence>
<evidence type="ECO:0000256" key="14">
    <source>
        <dbReference type="ARBA" id="ARBA00060881"/>
    </source>
</evidence>
<dbReference type="Gene3D" id="2.40.50.140">
    <property type="entry name" value="Nucleic acid-binding proteins"/>
    <property type="match status" value="1"/>
</dbReference>
<evidence type="ECO:0000256" key="4">
    <source>
        <dbReference type="ARBA" id="ARBA00022598"/>
    </source>
</evidence>
<evidence type="ECO:0000256" key="6">
    <source>
        <dbReference type="ARBA" id="ARBA00022723"/>
    </source>
</evidence>
<accession>A0A553IGK0</accession>
<dbReference type="FunFam" id="2.40.50.140:FF:000012">
    <property type="entry name" value="DNA ligase"/>
    <property type="match status" value="1"/>
</dbReference>
<dbReference type="PROSITE" id="PS50172">
    <property type="entry name" value="BRCT"/>
    <property type="match status" value="1"/>
</dbReference>